<name>A0ABP6NDA5_9ACTN</name>
<evidence type="ECO:0000313" key="3">
    <source>
        <dbReference type="Proteomes" id="UP001500320"/>
    </source>
</evidence>
<protein>
    <submittedName>
        <fullName evidence="2">Uncharacterized protein</fullName>
    </submittedName>
</protein>
<evidence type="ECO:0000313" key="2">
    <source>
        <dbReference type="EMBL" id="GAA3144479.1"/>
    </source>
</evidence>
<proteinExistence type="predicted"/>
<organism evidence="2 3">
    <name type="scientific">Planomonospora alba</name>
    <dbReference type="NCBI Taxonomy" id="161354"/>
    <lineage>
        <taxon>Bacteria</taxon>
        <taxon>Bacillati</taxon>
        <taxon>Actinomycetota</taxon>
        <taxon>Actinomycetes</taxon>
        <taxon>Streptosporangiales</taxon>
        <taxon>Streptosporangiaceae</taxon>
        <taxon>Planomonospora</taxon>
    </lineage>
</organism>
<dbReference type="EMBL" id="BAAAUT010000031">
    <property type="protein sequence ID" value="GAA3144479.1"/>
    <property type="molecule type" value="Genomic_DNA"/>
</dbReference>
<feature type="transmembrane region" description="Helical" evidence="1">
    <location>
        <begin position="39"/>
        <end position="56"/>
    </location>
</feature>
<accession>A0ABP6NDA5</accession>
<keyword evidence="1" id="KW-0472">Membrane</keyword>
<sequence>MRRTTLTGMLAVLAGIGAGGILIVGIATPHADGPAATRLFTALTITSAASAMYRGLARRGTIPLSAAAAYKLGLDHARDE</sequence>
<reference evidence="3" key="1">
    <citation type="journal article" date="2019" name="Int. J. Syst. Evol. Microbiol.">
        <title>The Global Catalogue of Microorganisms (GCM) 10K type strain sequencing project: providing services to taxonomists for standard genome sequencing and annotation.</title>
        <authorList>
            <consortium name="The Broad Institute Genomics Platform"/>
            <consortium name="The Broad Institute Genome Sequencing Center for Infectious Disease"/>
            <person name="Wu L."/>
            <person name="Ma J."/>
        </authorList>
    </citation>
    <scope>NUCLEOTIDE SEQUENCE [LARGE SCALE GENOMIC DNA]</scope>
    <source>
        <strain evidence="3">JCM 9373</strain>
    </source>
</reference>
<keyword evidence="1" id="KW-1133">Transmembrane helix</keyword>
<evidence type="ECO:0000256" key="1">
    <source>
        <dbReference type="SAM" id="Phobius"/>
    </source>
</evidence>
<comment type="caution">
    <text evidence="2">The sequence shown here is derived from an EMBL/GenBank/DDBJ whole genome shotgun (WGS) entry which is preliminary data.</text>
</comment>
<dbReference type="RefSeq" id="WP_344861597.1">
    <property type="nucleotide sequence ID" value="NZ_BAAAUT010000031.1"/>
</dbReference>
<gene>
    <name evidence="2" type="ORF">GCM10010466_39490</name>
</gene>
<dbReference type="Proteomes" id="UP001500320">
    <property type="component" value="Unassembled WGS sequence"/>
</dbReference>
<feature type="transmembrane region" description="Helical" evidence="1">
    <location>
        <begin position="7"/>
        <end position="27"/>
    </location>
</feature>
<keyword evidence="1" id="KW-0812">Transmembrane</keyword>
<keyword evidence="3" id="KW-1185">Reference proteome</keyword>